<dbReference type="OrthoDB" id="5381041at2"/>
<evidence type="ECO:0008006" key="4">
    <source>
        <dbReference type="Google" id="ProtNLM"/>
    </source>
</evidence>
<reference evidence="2 3" key="1">
    <citation type="journal article" date="2013" name="Genome Announc.">
        <title>Draft Genome Sequence of Strain JLT2015T, Belonging to the Family Sphingomonadaceae of the Alphaproteobacteria.</title>
        <authorList>
            <person name="Tang K."/>
            <person name="Liu K."/>
            <person name="Li S."/>
            <person name="Jiao N."/>
        </authorList>
    </citation>
    <scope>NUCLEOTIDE SEQUENCE [LARGE SCALE GENOMIC DNA]</scope>
    <source>
        <strain evidence="2 3">JLT2015</strain>
    </source>
</reference>
<proteinExistence type="predicted"/>
<dbReference type="Proteomes" id="UP000011717">
    <property type="component" value="Unassembled WGS sequence"/>
</dbReference>
<keyword evidence="1" id="KW-0732">Signal</keyword>
<evidence type="ECO:0000313" key="2">
    <source>
        <dbReference type="EMBL" id="EMD83090.1"/>
    </source>
</evidence>
<dbReference type="EMBL" id="AMRV01000004">
    <property type="protein sequence ID" value="EMD83090.1"/>
    <property type="molecule type" value="Genomic_DNA"/>
</dbReference>
<sequence>MPFAIRMAAAAIALVTAVPAAAQEADFNLWTGQFATINLDRDQETFLRLEAQERFTDDVGRLGQLLLRPALGYRLNDKVSIVGGYAYVRTNRASSATSNEHRVFQELNIRLVDTPEGLRLESRTRLEQRFFEGDGDTALRLRQFLQLRAPISERNSLVVYTEPFFGLNETEMQQGGMDAWRNFAGISVPLARGIELVPGYLNQYAFRAGEDRIDHIANLNLYLDF</sequence>
<keyword evidence="3" id="KW-1185">Reference proteome</keyword>
<evidence type="ECO:0000313" key="3">
    <source>
        <dbReference type="Proteomes" id="UP000011717"/>
    </source>
</evidence>
<feature type="signal peptide" evidence="1">
    <location>
        <begin position="1"/>
        <end position="22"/>
    </location>
</feature>
<dbReference type="InterPro" id="IPR019619">
    <property type="entry name" value="DUF2490"/>
</dbReference>
<feature type="chain" id="PRO_5004024880" description="DUF2490 domain-containing protein" evidence="1">
    <location>
        <begin position="23"/>
        <end position="225"/>
    </location>
</feature>
<comment type="caution">
    <text evidence="2">The sequence shown here is derived from an EMBL/GenBank/DDBJ whole genome shotgun (WGS) entry which is preliminary data.</text>
</comment>
<gene>
    <name evidence="2" type="ORF">C725_1688</name>
</gene>
<dbReference type="RefSeq" id="WP_008601818.1">
    <property type="nucleotide sequence ID" value="NZ_AMRV01000004.1"/>
</dbReference>
<evidence type="ECO:0000256" key="1">
    <source>
        <dbReference type="SAM" id="SignalP"/>
    </source>
</evidence>
<dbReference type="PATRIC" id="fig|1234595.3.peg.1690"/>
<protein>
    <recommendedName>
        <fullName evidence="4">DUF2490 domain-containing protein</fullName>
    </recommendedName>
</protein>
<dbReference type="AlphaFoldDB" id="M2SCI6"/>
<dbReference type="Pfam" id="PF10677">
    <property type="entry name" value="DUF2490"/>
    <property type="match status" value="1"/>
</dbReference>
<name>M2SCI6_9SPHN</name>
<accession>M2SCI6</accession>
<organism evidence="2 3">
    <name type="scientific">Pacificimonas flava</name>
    <dbReference type="NCBI Taxonomy" id="1234595"/>
    <lineage>
        <taxon>Bacteria</taxon>
        <taxon>Pseudomonadati</taxon>
        <taxon>Pseudomonadota</taxon>
        <taxon>Alphaproteobacteria</taxon>
        <taxon>Sphingomonadales</taxon>
        <taxon>Sphingosinicellaceae</taxon>
        <taxon>Pacificimonas</taxon>
    </lineage>
</organism>